<comment type="similarity">
    <text evidence="1">Belongs to the APC10 family.</text>
</comment>
<evidence type="ECO:0000256" key="6">
    <source>
        <dbReference type="SAM" id="MobiDB-lite"/>
    </source>
</evidence>
<evidence type="ECO:0000256" key="3">
    <source>
        <dbReference type="ARBA" id="ARBA00022776"/>
    </source>
</evidence>
<dbReference type="PANTHER" id="PTHR12936">
    <property type="entry name" value="ANAPHASE-PROMOTING COMPLEX 10"/>
    <property type="match status" value="1"/>
</dbReference>
<feature type="region of interest" description="Disordered" evidence="6">
    <location>
        <begin position="1"/>
        <end position="31"/>
    </location>
</feature>
<dbReference type="EMBL" id="CAJPDS010000039">
    <property type="protein sequence ID" value="CAF9925792.1"/>
    <property type="molecule type" value="Genomic_DNA"/>
</dbReference>
<dbReference type="GO" id="GO:0051301">
    <property type="term" value="P:cell division"/>
    <property type="evidence" value="ECO:0007669"/>
    <property type="project" value="UniProtKB-KW"/>
</dbReference>
<evidence type="ECO:0000313" key="9">
    <source>
        <dbReference type="Proteomes" id="UP000664521"/>
    </source>
</evidence>
<dbReference type="GO" id="GO:0005680">
    <property type="term" value="C:anaphase-promoting complex"/>
    <property type="evidence" value="ECO:0007669"/>
    <property type="project" value="InterPro"/>
</dbReference>
<name>A0A8H3IF68_9LECA</name>
<reference evidence="8" key="1">
    <citation type="submission" date="2021-03" db="EMBL/GenBank/DDBJ databases">
        <authorList>
            <person name="Tagirdzhanova G."/>
        </authorList>
    </citation>
    <scope>NUCLEOTIDE SEQUENCE</scope>
</reference>
<gene>
    <name evidence="8" type="primary">DOC1</name>
    <name evidence="8" type="ORF">HETSPECPRED_005934</name>
</gene>
<dbReference type="InterPro" id="IPR016901">
    <property type="entry name" value="APC10/Doc1"/>
</dbReference>
<dbReference type="InterPro" id="IPR004939">
    <property type="entry name" value="APC_su10/DOC_dom"/>
</dbReference>
<evidence type="ECO:0000256" key="1">
    <source>
        <dbReference type="ARBA" id="ARBA00006762"/>
    </source>
</evidence>
<dbReference type="OrthoDB" id="24948at2759"/>
<comment type="caution">
    <text evidence="8">The sequence shown here is derived from an EMBL/GenBank/DDBJ whole genome shotgun (WGS) entry which is preliminary data.</text>
</comment>
<dbReference type="Gene3D" id="2.60.120.260">
    <property type="entry name" value="Galactose-binding domain-like"/>
    <property type="match status" value="1"/>
</dbReference>
<evidence type="ECO:0000256" key="2">
    <source>
        <dbReference type="ARBA" id="ARBA00022618"/>
    </source>
</evidence>
<keyword evidence="3" id="KW-0498">Mitosis</keyword>
<dbReference type="PROSITE" id="PS51284">
    <property type="entry name" value="DOC"/>
    <property type="match status" value="1"/>
</dbReference>
<dbReference type="GO" id="GO:0031145">
    <property type="term" value="P:anaphase-promoting complex-dependent catabolic process"/>
    <property type="evidence" value="ECO:0007669"/>
    <property type="project" value="InterPro"/>
</dbReference>
<dbReference type="InterPro" id="IPR008979">
    <property type="entry name" value="Galactose-bd-like_sf"/>
</dbReference>
<dbReference type="CDD" id="cd08366">
    <property type="entry name" value="APC10"/>
    <property type="match status" value="1"/>
</dbReference>
<dbReference type="Proteomes" id="UP000664521">
    <property type="component" value="Unassembled WGS sequence"/>
</dbReference>
<keyword evidence="4" id="KW-0833">Ubl conjugation pathway</keyword>
<sequence length="246" mass="26722">MATAPTTTPPAALQDADGGLEDDLESGTEDDTAALDLPDASLIGLREISPLASWTVSTCKPGCGVAALRSPSTTQFWQSDGPQPHLLNIHFFKLVSIVKLRVYLDFELDESYTPTRMIFLAGMGMYDLTEFAEWAGECPRGWVNISLEGVGPISDGSEGEADAGSVLKCMVVQVRICENHQNGKDTHVRGVQVFAKDVREGRKGRRKFGEVEVPNVASGNLKVEGIQKEDKVGLEEADWMGEPELR</sequence>
<evidence type="ECO:0000256" key="5">
    <source>
        <dbReference type="ARBA" id="ARBA00023306"/>
    </source>
</evidence>
<feature type="compositionally biased region" description="Acidic residues" evidence="6">
    <location>
        <begin position="18"/>
        <end position="31"/>
    </location>
</feature>
<organism evidence="8 9">
    <name type="scientific">Heterodermia speciosa</name>
    <dbReference type="NCBI Taxonomy" id="116794"/>
    <lineage>
        <taxon>Eukaryota</taxon>
        <taxon>Fungi</taxon>
        <taxon>Dikarya</taxon>
        <taxon>Ascomycota</taxon>
        <taxon>Pezizomycotina</taxon>
        <taxon>Lecanoromycetes</taxon>
        <taxon>OSLEUM clade</taxon>
        <taxon>Lecanoromycetidae</taxon>
        <taxon>Caliciales</taxon>
        <taxon>Physciaceae</taxon>
        <taxon>Heterodermia</taxon>
    </lineage>
</organism>
<accession>A0A8H3IF68</accession>
<feature type="compositionally biased region" description="Low complexity" evidence="6">
    <location>
        <begin position="1"/>
        <end position="12"/>
    </location>
</feature>
<proteinExistence type="inferred from homology"/>
<keyword evidence="9" id="KW-1185">Reference proteome</keyword>
<dbReference type="SUPFAM" id="SSF49785">
    <property type="entry name" value="Galactose-binding domain-like"/>
    <property type="match status" value="1"/>
</dbReference>
<dbReference type="SMART" id="SM01337">
    <property type="entry name" value="APC10"/>
    <property type="match status" value="1"/>
</dbReference>
<feature type="domain" description="DOC" evidence="7">
    <location>
        <begin position="24"/>
        <end position="220"/>
    </location>
</feature>
<keyword evidence="2" id="KW-0132">Cell division</keyword>
<evidence type="ECO:0000256" key="4">
    <source>
        <dbReference type="ARBA" id="ARBA00022786"/>
    </source>
</evidence>
<dbReference type="PANTHER" id="PTHR12936:SF0">
    <property type="entry name" value="ANAPHASE-PROMOTING COMPLEX SUBUNIT 10"/>
    <property type="match status" value="1"/>
</dbReference>
<dbReference type="Pfam" id="PF03256">
    <property type="entry name" value="ANAPC10"/>
    <property type="match status" value="1"/>
</dbReference>
<dbReference type="AlphaFoldDB" id="A0A8H3IF68"/>
<dbReference type="GO" id="GO:0070979">
    <property type="term" value="P:protein K11-linked ubiquitination"/>
    <property type="evidence" value="ECO:0007669"/>
    <property type="project" value="TreeGrafter"/>
</dbReference>
<protein>
    <submittedName>
        <fullName evidence="8">Anaphase promoting complex subunit doc1</fullName>
    </submittedName>
</protein>
<keyword evidence="5" id="KW-0131">Cell cycle</keyword>
<evidence type="ECO:0000259" key="7">
    <source>
        <dbReference type="PROSITE" id="PS51284"/>
    </source>
</evidence>
<evidence type="ECO:0000313" key="8">
    <source>
        <dbReference type="EMBL" id="CAF9925792.1"/>
    </source>
</evidence>